<keyword evidence="2" id="KW-1133">Transmembrane helix</keyword>
<evidence type="ECO:0000259" key="3">
    <source>
        <dbReference type="Pfam" id="PF19407"/>
    </source>
</evidence>
<proteinExistence type="predicted"/>
<dbReference type="AlphaFoldDB" id="A0A7Y9KIX3"/>
<dbReference type="EMBL" id="JACCBV010000001">
    <property type="protein sequence ID" value="NYE19210.1"/>
    <property type="molecule type" value="Genomic_DNA"/>
</dbReference>
<dbReference type="Pfam" id="PF19407">
    <property type="entry name" value="DUF5979"/>
    <property type="match status" value="2"/>
</dbReference>
<feature type="compositionally biased region" description="Pro residues" evidence="1">
    <location>
        <begin position="349"/>
        <end position="362"/>
    </location>
</feature>
<reference evidence="4 5" key="1">
    <citation type="submission" date="2020-07" db="EMBL/GenBank/DDBJ databases">
        <title>Sequencing the genomes of 1000 actinobacteria strains.</title>
        <authorList>
            <person name="Klenk H.-P."/>
        </authorList>
    </citation>
    <scope>NUCLEOTIDE SEQUENCE [LARGE SCALE GENOMIC DNA]</scope>
    <source>
        <strain evidence="4 5">DSM 24662</strain>
    </source>
</reference>
<evidence type="ECO:0000313" key="4">
    <source>
        <dbReference type="EMBL" id="NYE19210.1"/>
    </source>
</evidence>
<keyword evidence="2" id="KW-0812">Transmembrane</keyword>
<dbReference type="Proteomes" id="UP000576969">
    <property type="component" value="Unassembled WGS sequence"/>
</dbReference>
<keyword evidence="5" id="KW-1185">Reference proteome</keyword>
<evidence type="ECO:0000313" key="5">
    <source>
        <dbReference type="Proteomes" id="UP000576969"/>
    </source>
</evidence>
<evidence type="ECO:0000256" key="1">
    <source>
        <dbReference type="SAM" id="MobiDB-lite"/>
    </source>
</evidence>
<sequence>MPAVAVPAPIAMPSDPRAEFVEGNVMTCAQLGLEGSIRLGGSHDEPGADAYVSVTTREQRFVDVAITSAGVSAGVVIDAVVVKGGDGFNLYTNPAVLPPALLPPQDYVSPLVGAGNIAQISHWFVCYHFDALPTGSLLVDKDVIPPPGLPVDALPISFSVLVTCDAPGFVPVVLTFGRAGGVALSADSVLIEDLPVGTTCTIEEQDTDGFPAGTVVSFSPDSTVQIGDTEGVEVVVTNDFSGIAILQGSLTITKVVESTLPPAEIPAEFVVEYACLDGVEGSVTLPETGGTSAPIVTTAGTYCAIAEATASLPPGWTVIYQSGDQTSTTDLIVHVFDTPVTVTVTNTSPSPPPSPSPSPTDPGAPELAESGGETSVAWGGVVGAALLFGCGIALARVGTQTRERRRS</sequence>
<gene>
    <name evidence="4" type="ORF">BJ991_001238</name>
</gene>
<feature type="transmembrane region" description="Helical" evidence="2">
    <location>
        <begin position="376"/>
        <end position="397"/>
    </location>
</feature>
<feature type="domain" description="DUF5979" evidence="3">
    <location>
        <begin position="155"/>
        <end position="240"/>
    </location>
</feature>
<dbReference type="InterPro" id="IPR046022">
    <property type="entry name" value="DUF5979"/>
</dbReference>
<comment type="caution">
    <text evidence="4">The sequence shown here is derived from an EMBL/GenBank/DDBJ whole genome shotgun (WGS) entry which is preliminary data.</text>
</comment>
<feature type="region of interest" description="Disordered" evidence="1">
    <location>
        <begin position="343"/>
        <end position="372"/>
    </location>
</feature>
<dbReference type="RefSeq" id="WP_179488385.1">
    <property type="nucleotide sequence ID" value="NZ_JACCBV010000001.1"/>
</dbReference>
<keyword evidence="2" id="KW-0472">Membrane</keyword>
<protein>
    <recommendedName>
        <fullName evidence="3">DUF5979 domain-containing protein</fullName>
    </recommendedName>
</protein>
<accession>A0A7Y9KIX3</accession>
<organism evidence="4 5">
    <name type="scientific">Microbacterium immunditiarum</name>
    <dbReference type="NCBI Taxonomy" id="337480"/>
    <lineage>
        <taxon>Bacteria</taxon>
        <taxon>Bacillati</taxon>
        <taxon>Actinomycetota</taxon>
        <taxon>Actinomycetes</taxon>
        <taxon>Micrococcales</taxon>
        <taxon>Microbacteriaceae</taxon>
        <taxon>Microbacterium</taxon>
    </lineage>
</organism>
<feature type="domain" description="DUF5979" evidence="3">
    <location>
        <begin position="250"/>
        <end position="347"/>
    </location>
</feature>
<evidence type="ECO:0000256" key="2">
    <source>
        <dbReference type="SAM" id="Phobius"/>
    </source>
</evidence>
<name>A0A7Y9KIX3_9MICO</name>